<proteinExistence type="predicted"/>
<feature type="non-terminal residue" evidence="2">
    <location>
        <position position="1"/>
    </location>
</feature>
<accession>A0ABS5L9I8</accession>
<evidence type="ECO:0000313" key="3">
    <source>
        <dbReference type="Proteomes" id="UP000730482"/>
    </source>
</evidence>
<evidence type="ECO:0000256" key="1">
    <source>
        <dbReference type="SAM" id="MobiDB-lite"/>
    </source>
</evidence>
<dbReference type="RefSeq" id="WP_212022549.1">
    <property type="nucleotide sequence ID" value="NZ_JAAFYZ010000658.1"/>
</dbReference>
<feature type="non-terminal residue" evidence="2">
    <location>
        <position position="84"/>
    </location>
</feature>
<name>A0ABS5L9I8_9ACTN</name>
<feature type="region of interest" description="Disordered" evidence="1">
    <location>
        <begin position="21"/>
        <end position="84"/>
    </location>
</feature>
<gene>
    <name evidence="2" type="ORF">KGQ19_49040</name>
</gene>
<keyword evidence="3" id="KW-1185">Reference proteome</keyword>
<evidence type="ECO:0000313" key="2">
    <source>
        <dbReference type="EMBL" id="MBS2554819.1"/>
    </source>
</evidence>
<sequence length="84" mass="8854">DALSAYWPALQAAQNKADSALRQAQDANADLQRASVNATNTANDLKTTQQNHAANPNPQAVTDAQNAHTTPQNNRTNAKATMAA</sequence>
<dbReference type="Proteomes" id="UP000730482">
    <property type="component" value="Unassembled WGS sequence"/>
</dbReference>
<comment type="caution">
    <text evidence="2">The sequence shown here is derived from an EMBL/GenBank/DDBJ whole genome shotgun (WGS) entry which is preliminary data.</text>
</comment>
<feature type="compositionally biased region" description="Polar residues" evidence="1">
    <location>
        <begin position="34"/>
        <end position="84"/>
    </location>
</feature>
<dbReference type="EMBL" id="JAAFYZ010000658">
    <property type="protein sequence ID" value="MBS2554819.1"/>
    <property type="molecule type" value="Genomic_DNA"/>
</dbReference>
<protein>
    <submittedName>
        <fullName evidence="2">Uncharacterized protein</fullName>
    </submittedName>
</protein>
<organism evidence="2 3">
    <name type="scientific">Catenulispora pinistramenti</name>
    <dbReference type="NCBI Taxonomy" id="2705254"/>
    <lineage>
        <taxon>Bacteria</taxon>
        <taxon>Bacillati</taxon>
        <taxon>Actinomycetota</taxon>
        <taxon>Actinomycetes</taxon>
        <taxon>Catenulisporales</taxon>
        <taxon>Catenulisporaceae</taxon>
        <taxon>Catenulispora</taxon>
    </lineage>
</organism>
<reference evidence="2 3" key="1">
    <citation type="submission" date="2020-02" db="EMBL/GenBank/DDBJ databases">
        <title>Acidophilic actinobacteria isolated from forest soil.</title>
        <authorList>
            <person name="Golinska P."/>
        </authorList>
    </citation>
    <scope>NUCLEOTIDE SEQUENCE [LARGE SCALE GENOMIC DNA]</scope>
    <source>
        <strain evidence="2 3">NL8</strain>
    </source>
</reference>